<evidence type="ECO:0000256" key="8">
    <source>
        <dbReference type="PROSITE-ProRule" id="PRU00175"/>
    </source>
</evidence>
<keyword evidence="3" id="KW-0479">Metal-binding</keyword>
<dbReference type="OrthoDB" id="116827at2759"/>
<comment type="subcellular location">
    <subcellularLocation>
        <location evidence="1 7">Nucleus</location>
    </subcellularLocation>
</comment>
<evidence type="ECO:0000256" key="2">
    <source>
        <dbReference type="ARBA" id="ARBA00008126"/>
    </source>
</evidence>
<evidence type="ECO:0000256" key="4">
    <source>
        <dbReference type="ARBA" id="ARBA00022771"/>
    </source>
</evidence>
<evidence type="ECO:0000256" key="6">
    <source>
        <dbReference type="ARBA" id="ARBA00023242"/>
    </source>
</evidence>
<sequence length="303" mass="34182">MPRHSKNNTAGSVFTYHETKSLDYGTKKQRLGRESFRNYDACFLCLQKAREPMTCSKGHLACRECLYENFLQQKEGIKRQEALMDQKLSTLDEKKRQEKIEAQQLLLDEFEKTQSSMLGQRKSFRSNDVPSASAGDKRKRETDQDDELARASEKLAKQKAQAAENKLKSSFWLPSVTPSAEVQSKDEIKPVQSQPQCHATKDVHSLTIKSMIKVEFTKDAEDKSICPSCLKGFSNSSKLCLMRPCGHVVCRGCLDMFVKKSKKCFVCETKIKSKDILDMSPEGTGFTSGSSLAVAEKFDVAFQ</sequence>
<evidence type="ECO:0000256" key="9">
    <source>
        <dbReference type="SAM" id="MobiDB-lite"/>
    </source>
</evidence>
<name>A0A1X2GNG3_9FUNG</name>
<dbReference type="InterPro" id="IPR017907">
    <property type="entry name" value="Znf_RING_CS"/>
</dbReference>
<dbReference type="PROSITE" id="PS00518">
    <property type="entry name" value="ZF_RING_1"/>
    <property type="match status" value="1"/>
</dbReference>
<evidence type="ECO:0000256" key="5">
    <source>
        <dbReference type="ARBA" id="ARBA00022833"/>
    </source>
</evidence>
<dbReference type="PANTHER" id="PTHR13063:SF10">
    <property type="entry name" value="NITRIC OXIDE SYNTHASE-INTERACTING PROTEIN"/>
    <property type="match status" value="1"/>
</dbReference>
<dbReference type="EMBL" id="MCGT01000007">
    <property type="protein sequence ID" value="ORX58051.1"/>
    <property type="molecule type" value="Genomic_DNA"/>
</dbReference>
<dbReference type="STRING" id="101127.A0A1X2GNG3"/>
<organism evidence="11 12">
    <name type="scientific">Hesseltinella vesiculosa</name>
    <dbReference type="NCBI Taxonomy" id="101127"/>
    <lineage>
        <taxon>Eukaryota</taxon>
        <taxon>Fungi</taxon>
        <taxon>Fungi incertae sedis</taxon>
        <taxon>Mucoromycota</taxon>
        <taxon>Mucoromycotina</taxon>
        <taxon>Mucoromycetes</taxon>
        <taxon>Mucorales</taxon>
        <taxon>Cunninghamellaceae</taxon>
        <taxon>Hesseltinella</taxon>
    </lineage>
</organism>
<evidence type="ECO:0000256" key="1">
    <source>
        <dbReference type="ARBA" id="ARBA00004123"/>
    </source>
</evidence>
<protein>
    <recommendedName>
        <fullName evidence="10">RING-type domain-containing protein</fullName>
    </recommendedName>
</protein>
<dbReference type="InterPro" id="IPR016818">
    <property type="entry name" value="NOSIP"/>
</dbReference>
<dbReference type="Pfam" id="PF15906">
    <property type="entry name" value="zf-NOSIP"/>
    <property type="match status" value="1"/>
</dbReference>
<dbReference type="GO" id="GO:0005634">
    <property type="term" value="C:nucleus"/>
    <property type="evidence" value="ECO:0007669"/>
    <property type="project" value="UniProtKB-SubCell"/>
</dbReference>
<proteinExistence type="inferred from homology"/>
<evidence type="ECO:0000313" key="12">
    <source>
        <dbReference type="Proteomes" id="UP000242146"/>
    </source>
</evidence>
<gene>
    <name evidence="11" type="ORF">DM01DRAFT_1301989</name>
</gene>
<dbReference type="PANTHER" id="PTHR13063">
    <property type="entry name" value="ENOS INTERACTING PROTEIN"/>
    <property type="match status" value="1"/>
</dbReference>
<dbReference type="SUPFAM" id="SSF57850">
    <property type="entry name" value="RING/U-box"/>
    <property type="match status" value="2"/>
</dbReference>
<evidence type="ECO:0000259" key="10">
    <source>
        <dbReference type="PROSITE" id="PS50089"/>
    </source>
</evidence>
<keyword evidence="12" id="KW-1185">Reference proteome</keyword>
<keyword evidence="5" id="KW-0862">Zinc</keyword>
<dbReference type="PROSITE" id="PS50089">
    <property type="entry name" value="ZF_RING_2"/>
    <property type="match status" value="1"/>
</dbReference>
<feature type="region of interest" description="Disordered" evidence="9">
    <location>
        <begin position="117"/>
        <end position="149"/>
    </location>
</feature>
<dbReference type="InterPro" id="IPR013083">
    <property type="entry name" value="Znf_RING/FYVE/PHD"/>
</dbReference>
<dbReference type="InterPro" id="IPR031790">
    <property type="entry name" value="Znf-NOSIP"/>
</dbReference>
<dbReference type="GO" id="GO:0008270">
    <property type="term" value="F:zinc ion binding"/>
    <property type="evidence" value="ECO:0007669"/>
    <property type="project" value="UniProtKB-KW"/>
</dbReference>
<comment type="similarity">
    <text evidence="2 7">Belongs to the NOSIP family.</text>
</comment>
<dbReference type="InterPro" id="IPR001841">
    <property type="entry name" value="Znf_RING"/>
</dbReference>
<dbReference type="GO" id="GO:0061630">
    <property type="term" value="F:ubiquitin protein ligase activity"/>
    <property type="evidence" value="ECO:0007669"/>
    <property type="project" value="InterPro"/>
</dbReference>
<evidence type="ECO:0000256" key="7">
    <source>
        <dbReference type="PIRNR" id="PIRNR023577"/>
    </source>
</evidence>
<feature type="compositionally biased region" description="Basic and acidic residues" evidence="9">
    <location>
        <begin position="135"/>
        <end position="149"/>
    </location>
</feature>
<dbReference type="Gene3D" id="3.30.40.10">
    <property type="entry name" value="Zinc/RING finger domain, C3HC4 (zinc finger)"/>
    <property type="match status" value="2"/>
</dbReference>
<evidence type="ECO:0000256" key="3">
    <source>
        <dbReference type="ARBA" id="ARBA00022723"/>
    </source>
</evidence>
<accession>A0A1X2GNG3</accession>
<dbReference type="Proteomes" id="UP000242146">
    <property type="component" value="Unassembled WGS sequence"/>
</dbReference>
<comment type="caution">
    <text evidence="11">The sequence shown here is derived from an EMBL/GenBank/DDBJ whole genome shotgun (WGS) entry which is preliminary data.</text>
</comment>
<dbReference type="Pfam" id="PF13639">
    <property type="entry name" value="zf-RING_2"/>
    <property type="match status" value="1"/>
</dbReference>
<keyword evidence="4 8" id="KW-0863">Zinc-finger</keyword>
<dbReference type="AlphaFoldDB" id="A0A1X2GNG3"/>
<evidence type="ECO:0000313" key="11">
    <source>
        <dbReference type="EMBL" id="ORX58051.1"/>
    </source>
</evidence>
<keyword evidence="6 7" id="KW-0539">Nucleus</keyword>
<dbReference type="PIRSF" id="PIRSF023577">
    <property type="entry name" value="ENOS_interacting"/>
    <property type="match status" value="1"/>
</dbReference>
<reference evidence="11 12" key="1">
    <citation type="submission" date="2016-07" db="EMBL/GenBank/DDBJ databases">
        <title>Pervasive Adenine N6-methylation of Active Genes in Fungi.</title>
        <authorList>
            <consortium name="DOE Joint Genome Institute"/>
            <person name="Mondo S.J."/>
            <person name="Dannebaum R.O."/>
            <person name="Kuo R.C."/>
            <person name="Labutti K."/>
            <person name="Haridas S."/>
            <person name="Kuo A."/>
            <person name="Salamov A."/>
            <person name="Ahrendt S.R."/>
            <person name="Lipzen A."/>
            <person name="Sullivan W."/>
            <person name="Andreopoulos W.B."/>
            <person name="Clum A."/>
            <person name="Lindquist E."/>
            <person name="Daum C."/>
            <person name="Ramamoorthy G.K."/>
            <person name="Gryganskyi A."/>
            <person name="Culley D."/>
            <person name="Magnuson J.K."/>
            <person name="James T.Y."/>
            <person name="O'Malley M.A."/>
            <person name="Stajich J.E."/>
            <person name="Spatafora J.W."/>
            <person name="Visel A."/>
            <person name="Grigoriev I.V."/>
        </authorList>
    </citation>
    <scope>NUCLEOTIDE SEQUENCE [LARGE SCALE GENOMIC DNA]</scope>
    <source>
        <strain evidence="11 12">NRRL 3301</strain>
    </source>
</reference>
<feature type="domain" description="RING-type" evidence="10">
    <location>
        <begin position="226"/>
        <end position="268"/>
    </location>
</feature>